<reference evidence="3 4" key="1">
    <citation type="journal article" date="2013" name="BMC Genomics">
        <title>Genomics-driven discovery of the pneumocandin biosynthetic gene cluster in the fungus Glarea lozoyensis.</title>
        <authorList>
            <person name="Chen L."/>
            <person name="Yue Q."/>
            <person name="Zhang X."/>
            <person name="Xiang M."/>
            <person name="Wang C."/>
            <person name="Li S."/>
            <person name="Che Y."/>
            <person name="Ortiz-Lopez F.J."/>
            <person name="Bills G.F."/>
            <person name="Liu X."/>
            <person name="An Z."/>
        </authorList>
    </citation>
    <scope>NUCLEOTIDE SEQUENCE [LARGE SCALE GENOMIC DNA]</scope>
    <source>
        <strain evidence="4">ATCC 20868 / MF5171</strain>
    </source>
</reference>
<proteinExistence type="predicted"/>
<evidence type="ECO:0000313" key="3">
    <source>
        <dbReference type="EMBL" id="EPE37063.1"/>
    </source>
</evidence>
<dbReference type="KEGG" id="glz:GLAREA_09226"/>
<dbReference type="OrthoDB" id="3549675at2759"/>
<evidence type="ECO:0000256" key="1">
    <source>
        <dbReference type="SAM" id="MobiDB-lite"/>
    </source>
</evidence>
<accession>S3EFU6</accession>
<feature type="compositionally biased region" description="Basic residues" evidence="1">
    <location>
        <begin position="33"/>
        <end position="50"/>
    </location>
</feature>
<gene>
    <name evidence="3" type="ORF">GLAREA_09226</name>
</gene>
<dbReference type="PANTHER" id="PTHR35910:SF1">
    <property type="entry name" value="2EXR DOMAIN-CONTAINING PROTEIN"/>
    <property type="match status" value="1"/>
</dbReference>
<dbReference type="AlphaFoldDB" id="S3EFU6"/>
<organism evidence="3 4">
    <name type="scientific">Glarea lozoyensis (strain ATCC 20868 / MF5171)</name>
    <dbReference type="NCBI Taxonomy" id="1116229"/>
    <lineage>
        <taxon>Eukaryota</taxon>
        <taxon>Fungi</taxon>
        <taxon>Dikarya</taxon>
        <taxon>Ascomycota</taxon>
        <taxon>Pezizomycotina</taxon>
        <taxon>Leotiomycetes</taxon>
        <taxon>Helotiales</taxon>
        <taxon>Helotiaceae</taxon>
        <taxon>Glarea</taxon>
    </lineage>
</organism>
<dbReference type="Pfam" id="PF20150">
    <property type="entry name" value="2EXR"/>
    <property type="match status" value="1"/>
</dbReference>
<dbReference type="EMBL" id="KE145352">
    <property type="protein sequence ID" value="EPE37063.1"/>
    <property type="molecule type" value="Genomic_DNA"/>
</dbReference>
<dbReference type="GeneID" id="19468274"/>
<dbReference type="InterPro" id="IPR045518">
    <property type="entry name" value="2EXR"/>
</dbReference>
<evidence type="ECO:0000313" key="4">
    <source>
        <dbReference type="Proteomes" id="UP000016922"/>
    </source>
</evidence>
<dbReference type="Proteomes" id="UP000016922">
    <property type="component" value="Unassembled WGS sequence"/>
</dbReference>
<feature type="domain" description="2EXR" evidence="2">
    <location>
        <begin position="62"/>
        <end position="145"/>
    </location>
</feature>
<dbReference type="PANTHER" id="PTHR35910">
    <property type="entry name" value="2EXR DOMAIN-CONTAINING PROTEIN"/>
    <property type="match status" value="1"/>
</dbReference>
<feature type="region of interest" description="Disordered" evidence="1">
    <location>
        <begin position="1"/>
        <end position="52"/>
    </location>
</feature>
<dbReference type="HOGENOM" id="CLU_943501_0_0_1"/>
<sequence length="295" mass="34176">MKLRSAKTYELPPSDKAKGRSSTLKSRSEAKRAAAKRKAVANHNRGSKRSRTTEEIELAPVFHYFQKLPIELRLKIWKEVCRFPRIVEPLSSNKPNFPSESLAPALLHVCREAREEGLKIYEMLPSYGDLSRFRETYINWQVDYVLVPVGAKRKKSIDPSSQNPPFSLSRFLKHEGYQKCLHLIIPETEFIHFLSLVIKLNRQYPWSFDFDRLKTLESLSIALPSPHNGHKQRGGVVKAMSTWRSHAELLESRPRPKIPYLIWDLQKVNVSFPKDLKIGFCQLEVLPGYRLKGRE</sequence>
<evidence type="ECO:0000259" key="2">
    <source>
        <dbReference type="Pfam" id="PF20150"/>
    </source>
</evidence>
<dbReference type="RefSeq" id="XP_008076378.1">
    <property type="nucleotide sequence ID" value="XM_008078187.1"/>
</dbReference>
<protein>
    <recommendedName>
        <fullName evidence="2">2EXR domain-containing protein</fullName>
    </recommendedName>
</protein>
<keyword evidence="4" id="KW-1185">Reference proteome</keyword>
<name>S3EFU6_GLAL2</name>